<sequence>MIPDPGQASKEIIINLNDSTLCQVVKKEKDIRWLRTSVRKEEEQIATRKSSVITTFFI</sequence>
<accession>A0M7B7</accession>
<evidence type="ECO:0000313" key="1">
    <source>
        <dbReference type="EMBL" id="CAL68512.1"/>
    </source>
</evidence>
<dbReference type="EMBL" id="CU207366">
    <property type="protein sequence ID" value="CAL68512.1"/>
    <property type="molecule type" value="Genomic_DNA"/>
</dbReference>
<name>A0M7B7_CHRFK</name>
<dbReference type="Proteomes" id="UP000000755">
    <property type="component" value="Chromosome"/>
</dbReference>
<dbReference type="HOGENOM" id="CLU_2973094_0_0_10"/>
<proteinExistence type="predicted"/>
<dbReference type="STRING" id="411154.GFO_3574"/>
<dbReference type="AlphaFoldDB" id="A0M7B7"/>
<dbReference type="KEGG" id="gfo:GFO_3574"/>
<organism evidence="1 2">
    <name type="scientific">Christiangramia forsetii (strain DSM 17595 / CGMCC 1.15422 / KT0803)</name>
    <name type="common">Gramella forsetii</name>
    <dbReference type="NCBI Taxonomy" id="411154"/>
    <lineage>
        <taxon>Bacteria</taxon>
        <taxon>Pseudomonadati</taxon>
        <taxon>Bacteroidota</taxon>
        <taxon>Flavobacteriia</taxon>
        <taxon>Flavobacteriales</taxon>
        <taxon>Flavobacteriaceae</taxon>
        <taxon>Christiangramia</taxon>
    </lineage>
</organism>
<gene>
    <name evidence="1" type="ordered locus">GFO_3574</name>
</gene>
<reference evidence="1 2" key="1">
    <citation type="journal article" date="2006" name="Environ. Microbiol.">
        <title>Whole genome analysis of the marine Bacteroidetes'Gramella forsetii' reveals adaptations to degradation of polymeric organic matter.</title>
        <authorList>
            <person name="Bauer M."/>
            <person name="Kube M."/>
            <person name="Teeling H."/>
            <person name="Richter M."/>
            <person name="Lombardot T."/>
            <person name="Allers E."/>
            <person name="Wuerdemann C.A."/>
            <person name="Quast C."/>
            <person name="Kuhl H."/>
            <person name="Knaust F."/>
            <person name="Woebken D."/>
            <person name="Bischof K."/>
            <person name="Mussmann M."/>
            <person name="Choudhuri J.V."/>
            <person name="Meyer F."/>
            <person name="Reinhardt R."/>
            <person name="Amann R.I."/>
            <person name="Gloeckner F.O."/>
        </authorList>
    </citation>
    <scope>NUCLEOTIDE SEQUENCE [LARGE SCALE GENOMIC DNA]</scope>
    <source>
        <strain evidence="1 2">KT0803</strain>
    </source>
</reference>
<evidence type="ECO:0000313" key="2">
    <source>
        <dbReference type="Proteomes" id="UP000000755"/>
    </source>
</evidence>
<protein>
    <submittedName>
        <fullName evidence="1">Uncharacterized protein</fullName>
    </submittedName>
</protein>